<dbReference type="InterPro" id="IPR042108">
    <property type="entry name" value="GTPase_HflX_N_sf"/>
</dbReference>
<dbReference type="Gene3D" id="6.10.250.2860">
    <property type="match status" value="1"/>
</dbReference>
<name>A0A3B0RKD5_9ZZZZ</name>
<dbReference type="Pfam" id="PF01926">
    <property type="entry name" value="MMR_HSR1"/>
    <property type="match status" value="1"/>
</dbReference>
<dbReference type="InterPro" id="IPR030394">
    <property type="entry name" value="G_HFLX_dom"/>
</dbReference>
<evidence type="ECO:0000256" key="3">
    <source>
        <dbReference type="ARBA" id="ARBA00022723"/>
    </source>
</evidence>
<dbReference type="NCBIfam" id="TIGR03156">
    <property type="entry name" value="GTP_HflX"/>
    <property type="match status" value="1"/>
</dbReference>
<gene>
    <name evidence="8" type="ORF">MNBD_DELTA01-928</name>
</gene>
<dbReference type="InterPro" id="IPR006073">
    <property type="entry name" value="GTP-bd"/>
</dbReference>
<dbReference type="Gene3D" id="3.40.50.11060">
    <property type="entry name" value="GTPase HflX, N-terminal domain"/>
    <property type="match status" value="1"/>
</dbReference>
<accession>A0A3B0RKD5</accession>
<comment type="subcellular location">
    <subcellularLocation>
        <location evidence="1">Cytoplasm</location>
    </subcellularLocation>
</comment>
<dbReference type="PANTHER" id="PTHR10229">
    <property type="entry name" value="GTP-BINDING PROTEIN HFLX"/>
    <property type="match status" value="1"/>
</dbReference>
<dbReference type="Pfam" id="PF16360">
    <property type="entry name" value="GTP-bdg_M"/>
    <property type="match status" value="1"/>
</dbReference>
<dbReference type="HAMAP" id="MF_00900">
    <property type="entry name" value="GTPase_HflX"/>
    <property type="match status" value="1"/>
</dbReference>
<evidence type="ECO:0000256" key="2">
    <source>
        <dbReference type="ARBA" id="ARBA00022490"/>
    </source>
</evidence>
<dbReference type="CDD" id="cd01878">
    <property type="entry name" value="HflX"/>
    <property type="match status" value="1"/>
</dbReference>
<evidence type="ECO:0000256" key="4">
    <source>
        <dbReference type="ARBA" id="ARBA00022741"/>
    </source>
</evidence>
<dbReference type="GO" id="GO:0043022">
    <property type="term" value="F:ribosome binding"/>
    <property type="evidence" value="ECO:0007669"/>
    <property type="project" value="TreeGrafter"/>
</dbReference>
<feature type="domain" description="Hflx-type G" evidence="7">
    <location>
        <begin position="299"/>
        <end position="470"/>
    </location>
</feature>
<dbReference type="SUPFAM" id="SSF52540">
    <property type="entry name" value="P-loop containing nucleoside triphosphate hydrolases"/>
    <property type="match status" value="1"/>
</dbReference>
<dbReference type="EMBL" id="UOEA01000055">
    <property type="protein sequence ID" value="VAV83905.1"/>
    <property type="molecule type" value="Genomic_DNA"/>
</dbReference>
<dbReference type="PRINTS" id="PR00326">
    <property type="entry name" value="GTP1OBG"/>
</dbReference>
<dbReference type="InterPro" id="IPR027417">
    <property type="entry name" value="P-loop_NTPase"/>
</dbReference>
<dbReference type="GO" id="GO:0005525">
    <property type="term" value="F:GTP binding"/>
    <property type="evidence" value="ECO:0007669"/>
    <property type="project" value="UniProtKB-KW"/>
</dbReference>
<dbReference type="InterPro" id="IPR016496">
    <property type="entry name" value="GTPase_HflX"/>
</dbReference>
<dbReference type="Gene3D" id="3.40.50.300">
    <property type="entry name" value="P-loop containing nucleotide triphosphate hydrolases"/>
    <property type="match status" value="1"/>
</dbReference>
<keyword evidence="3" id="KW-0479">Metal-binding</keyword>
<evidence type="ECO:0000256" key="6">
    <source>
        <dbReference type="ARBA" id="ARBA00023134"/>
    </source>
</evidence>
<keyword evidence="5" id="KW-0460">Magnesium</keyword>
<dbReference type="Pfam" id="PF13167">
    <property type="entry name" value="GTP-bdg_N"/>
    <property type="match status" value="1"/>
</dbReference>
<dbReference type="FunFam" id="3.40.50.11060:FF:000001">
    <property type="entry name" value="GTPase HflX"/>
    <property type="match status" value="1"/>
</dbReference>
<dbReference type="GO" id="GO:0005737">
    <property type="term" value="C:cytoplasm"/>
    <property type="evidence" value="ECO:0007669"/>
    <property type="project" value="UniProtKB-SubCell"/>
</dbReference>
<proteinExistence type="inferred from homology"/>
<evidence type="ECO:0000256" key="1">
    <source>
        <dbReference type="ARBA" id="ARBA00004496"/>
    </source>
</evidence>
<dbReference type="PROSITE" id="PS51705">
    <property type="entry name" value="G_HFLX"/>
    <property type="match status" value="1"/>
</dbReference>
<organism evidence="8">
    <name type="scientific">hydrothermal vent metagenome</name>
    <dbReference type="NCBI Taxonomy" id="652676"/>
    <lineage>
        <taxon>unclassified sequences</taxon>
        <taxon>metagenomes</taxon>
        <taxon>ecological metagenomes</taxon>
    </lineage>
</organism>
<evidence type="ECO:0000313" key="8">
    <source>
        <dbReference type="EMBL" id="VAV83905.1"/>
    </source>
</evidence>
<protein>
    <submittedName>
        <fullName evidence="8">Ribosome LSU-associated GTP-binding protein HflX</fullName>
    </submittedName>
</protein>
<dbReference type="AlphaFoldDB" id="A0A3B0RKD5"/>
<dbReference type="InterPro" id="IPR032305">
    <property type="entry name" value="GTP-bd_M"/>
</dbReference>
<dbReference type="GO" id="GO:0046872">
    <property type="term" value="F:metal ion binding"/>
    <property type="evidence" value="ECO:0007669"/>
    <property type="project" value="UniProtKB-KW"/>
</dbReference>
<keyword evidence="6" id="KW-0342">GTP-binding</keyword>
<keyword evidence="2" id="KW-0963">Cytoplasm</keyword>
<reference evidence="8" key="1">
    <citation type="submission" date="2018-06" db="EMBL/GenBank/DDBJ databases">
        <authorList>
            <person name="Zhirakovskaya E."/>
        </authorList>
    </citation>
    <scope>NUCLEOTIDE SEQUENCE</scope>
</reference>
<evidence type="ECO:0000259" key="7">
    <source>
        <dbReference type="PROSITE" id="PS51705"/>
    </source>
</evidence>
<dbReference type="PANTHER" id="PTHR10229:SF0">
    <property type="entry name" value="GTP-BINDING PROTEIN 6-RELATED"/>
    <property type="match status" value="1"/>
</dbReference>
<dbReference type="InterPro" id="IPR025121">
    <property type="entry name" value="GTPase_HflX_N"/>
</dbReference>
<sequence length="480" mass="53300">MRGLRCIHTHLKNEALSEDDLADLALLRLDIMIAIGVQEDGLPGLVHSAHLLPVNPGGAAYTVEPPIPFQRINRAKGTHLWGGDFKGFAGALEDEIGRAAIFDLSDERERAILVSVATQSKEAQQGSLAELRSLAETGGVMVLGQLCQRVRKLNPRFLMGSGKIREVVIEALQKQATLLIFDQELTPTQVRELCEVTELKVIDRTQLILDIFAQRAHSRDGKVQVEVAQLKYLLPKLSGKGTSMSRLMGGIGARGPGESKLEIDRRRVQTRIGTLEKKLKELSRGRETRRKQRSRSNVPIISIVGYTNAGKSTLLNTLTGSRTLTEDRLFATLDTASKRLRFPRDKDAVVTDTVGFIKKLPKELKKAFRATLEEMGDASLLLHLVDISDPAFEAHIKAVDEILEEMGLRGIPCLMVFNKIDLVKGDHETDPRATIRNLCVRYDAVPVSASTPDTFGRLLVALEERLWPEQKKKREEPLPL</sequence>
<evidence type="ECO:0000256" key="5">
    <source>
        <dbReference type="ARBA" id="ARBA00022842"/>
    </source>
</evidence>
<keyword evidence="4" id="KW-0547">Nucleotide-binding</keyword>